<feature type="domain" description="Acyl-CoA thioesterase-like C-terminal" evidence="2">
    <location>
        <begin position="142"/>
        <end position="260"/>
    </location>
</feature>
<dbReference type="Gene3D" id="2.40.160.210">
    <property type="entry name" value="Acyl-CoA thioesterase, double hotdog domain"/>
    <property type="match status" value="1"/>
</dbReference>
<evidence type="ECO:0000259" key="2">
    <source>
        <dbReference type="Pfam" id="PF20789"/>
    </source>
</evidence>
<name>A0A173LK54_9ACTN</name>
<sequence length="262" mass="27820">MESFYRQTAEGLFDSGVYTAGPWGPESQHAGPPSALLAREFAGVGDIGDKRIASISVDILSPIPLRPLHVSVSVAKPGRQVELLSGEIRAADKIVMTARAWRVRQAPDDVPSIGSTAQLPETSKADDSYGIGNAVMPGAYTGGYLSAVQWLQARGEDLPQDEARSAWIRPLIPLIEGEDPTGTELAMLTADSGSGVHVPVDPFHHPGVNCTLHVALVREPEGDRIGLESRTSVEPGGCGLTSTTLYDRRGVVGMGTQSLLFR</sequence>
<dbReference type="AlphaFoldDB" id="A0A173LK54"/>
<accession>A0A173LK54</accession>
<dbReference type="InterPro" id="IPR049449">
    <property type="entry name" value="TesB_ACOT8-like_N"/>
</dbReference>
<dbReference type="InterPro" id="IPR049450">
    <property type="entry name" value="ACOT8-like_C"/>
</dbReference>
<proteinExistence type="predicted"/>
<evidence type="ECO:0000313" key="4">
    <source>
        <dbReference type="Proteomes" id="UP000186104"/>
    </source>
</evidence>
<dbReference type="Proteomes" id="UP000186104">
    <property type="component" value="Chromosome"/>
</dbReference>
<dbReference type="InterPro" id="IPR042171">
    <property type="entry name" value="Acyl-CoA_hotdog"/>
</dbReference>
<dbReference type="STRING" id="499555.BJL86_1347"/>
<evidence type="ECO:0000259" key="1">
    <source>
        <dbReference type="Pfam" id="PF13622"/>
    </source>
</evidence>
<feature type="domain" description="Acyl-CoA thioesterase-like N-terminal HotDog" evidence="1">
    <location>
        <begin position="20"/>
        <end position="102"/>
    </location>
</feature>
<keyword evidence="4" id="KW-1185">Reference proteome</keyword>
<dbReference type="EMBL" id="CP015961">
    <property type="protein sequence ID" value="ANI92129.1"/>
    <property type="molecule type" value="Genomic_DNA"/>
</dbReference>
<dbReference type="Pfam" id="PF13622">
    <property type="entry name" value="4HBT_3"/>
    <property type="match status" value="1"/>
</dbReference>
<dbReference type="RefSeq" id="WP_067473226.1">
    <property type="nucleotide sequence ID" value="NZ_CP015961.1"/>
</dbReference>
<dbReference type="KEGG" id="dtm:BJL86_1347"/>
<protein>
    <recommendedName>
        <fullName evidence="5">Thioesterase family protein</fullName>
    </recommendedName>
</protein>
<reference evidence="3 4" key="1">
    <citation type="submission" date="2016-06" db="EMBL/GenBank/DDBJ databases">
        <title>Complete genome sequence of a saline-alkali tolerant type strain Dietzia timorensis ID05-A0528T.</title>
        <authorList>
            <person name="Wu X."/>
        </authorList>
    </citation>
    <scope>NUCLEOTIDE SEQUENCE [LARGE SCALE GENOMIC DNA]</scope>
    <source>
        <strain evidence="3 4">ID05-A0528</strain>
    </source>
</reference>
<evidence type="ECO:0008006" key="5">
    <source>
        <dbReference type="Google" id="ProtNLM"/>
    </source>
</evidence>
<gene>
    <name evidence="3" type="ORF">BJL86_1347</name>
</gene>
<dbReference type="OrthoDB" id="1413770at2"/>
<organism evidence="3 4">
    <name type="scientific">Dietzia timorensis</name>
    <dbReference type="NCBI Taxonomy" id="499555"/>
    <lineage>
        <taxon>Bacteria</taxon>
        <taxon>Bacillati</taxon>
        <taxon>Actinomycetota</taxon>
        <taxon>Actinomycetes</taxon>
        <taxon>Mycobacteriales</taxon>
        <taxon>Dietziaceae</taxon>
        <taxon>Dietzia</taxon>
    </lineage>
</organism>
<dbReference type="Pfam" id="PF20789">
    <property type="entry name" value="4HBT_3C"/>
    <property type="match status" value="1"/>
</dbReference>
<evidence type="ECO:0000313" key="3">
    <source>
        <dbReference type="EMBL" id="ANI92129.1"/>
    </source>
</evidence>